<keyword evidence="1" id="KW-0812">Transmembrane</keyword>
<dbReference type="EMBL" id="JBHFFA010000008">
    <property type="protein sequence ID" value="KAL2609511.1"/>
    <property type="molecule type" value="Genomic_DNA"/>
</dbReference>
<organism evidence="2 3">
    <name type="scientific">Riccia fluitans</name>
    <dbReference type="NCBI Taxonomy" id="41844"/>
    <lineage>
        <taxon>Eukaryota</taxon>
        <taxon>Viridiplantae</taxon>
        <taxon>Streptophyta</taxon>
        <taxon>Embryophyta</taxon>
        <taxon>Marchantiophyta</taxon>
        <taxon>Marchantiopsida</taxon>
        <taxon>Marchantiidae</taxon>
        <taxon>Marchantiales</taxon>
        <taxon>Ricciaceae</taxon>
        <taxon>Riccia</taxon>
    </lineage>
</organism>
<gene>
    <name evidence="2" type="ORF">R1flu_028084</name>
</gene>
<dbReference type="Pfam" id="PF14937">
    <property type="entry name" value="DUF4500"/>
    <property type="match status" value="1"/>
</dbReference>
<accession>A0ABD1XNH4</accession>
<protein>
    <recommendedName>
        <fullName evidence="4">Small integral membrane protein 8</fullName>
    </recommendedName>
</protein>
<evidence type="ECO:0008006" key="4">
    <source>
        <dbReference type="Google" id="ProtNLM"/>
    </source>
</evidence>
<proteinExistence type="predicted"/>
<reference evidence="2 3" key="1">
    <citation type="submission" date="2024-09" db="EMBL/GenBank/DDBJ databases">
        <title>Chromosome-scale assembly of Riccia fluitans.</title>
        <authorList>
            <person name="Paukszto L."/>
            <person name="Sawicki J."/>
            <person name="Karawczyk K."/>
            <person name="Piernik-Szablinska J."/>
            <person name="Szczecinska M."/>
            <person name="Mazdziarz M."/>
        </authorList>
    </citation>
    <scope>NUCLEOTIDE SEQUENCE [LARGE SCALE GENOMIC DNA]</scope>
    <source>
        <strain evidence="2">Rf_01</strain>
        <tissue evidence="2">Aerial parts of the thallus</tissue>
    </source>
</reference>
<evidence type="ECO:0000313" key="3">
    <source>
        <dbReference type="Proteomes" id="UP001605036"/>
    </source>
</evidence>
<dbReference type="InterPro" id="IPR026686">
    <property type="entry name" value="UPF0708"/>
</dbReference>
<evidence type="ECO:0000313" key="2">
    <source>
        <dbReference type="EMBL" id="KAL2609511.1"/>
    </source>
</evidence>
<dbReference type="Proteomes" id="UP001605036">
    <property type="component" value="Unassembled WGS sequence"/>
</dbReference>
<sequence>MVCCFSSLPLAEGGPGEYWKRQSSPVSRIVNPELHVKPNVLVAVIGTGVFALAISNMFWTKYSVEKQQRKMAEANKPSEWRIADDDESARSIGSQYICLKITSTDSMGVVVSGRVFCVEEN</sequence>
<keyword evidence="3" id="KW-1185">Reference proteome</keyword>
<feature type="transmembrane region" description="Helical" evidence="1">
    <location>
        <begin position="40"/>
        <end position="59"/>
    </location>
</feature>
<comment type="caution">
    <text evidence="2">The sequence shown here is derived from an EMBL/GenBank/DDBJ whole genome shotgun (WGS) entry which is preliminary data.</text>
</comment>
<evidence type="ECO:0000256" key="1">
    <source>
        <dbReference type="SAM" id="Phobius"/>
    </source>
</evidence>
<name>A0ABD1XNH4_9MARC</name>
<keyword evidence="1" id="KW-1133">Transmembrane helix</keyword>
<dbReference type="AlphaFoldDB" id="A0ABD1XNH4"/>
<keyword evidence="1" id="KW-0472">Membrane</keyword>